<evidence type="ECO:0000256" key="2">
    <source>
        <dbReference type="ARBA" id="ARBA00004496"/>
    </source>
</evidence>
<evidence type="ECO:0000256" key="8">
    <source>
        <dbReference type="ARBA" id="ARBA00022679"/>
    </source>
</evidence>
<dbReference type="Pfam" id="PF09445">
    <property type="entry name" value="Methyltransf_15"/>
    <property type="match status" value="1"/>
</dbReference>
<comment type="caution">
    <text evidence="24">The sequence shown here is derived from an EMBL/GenBank/DDBJ whole genome shotgun (WGS) entry which is preliminary data.</text>
</comment>
<reference evidence="24" key="1">
    <citation type="submission" date="2021-04" db="EMBL/GenBank/DDBJ databases">
        <authorList>
            <consortium name="Molecular Ecology Group"/>
        </authorList>
    </citation>
    <scope>NUCLEOTIDE SEQUENCE</scope>
</reference>
<protein>
    <recommendedName>
        <fullName evidence="4">Trimethylguanosine synthase</fullName>
    </recommendedName>
    <alternativeName>
        <fullName evidence="18">Cap-specific guanine-N(2) methyltransferase</fullName>
    </alternativeName>
    <alternativeName>
        <fullName evidence="21">Nuclear receptor coactivator 6-interacting protein</fullName>
    </alternativeName>
    <alternativeName>
        <fullName evidence="22">PRIP-interacting protein with methyltransferase motif</fullName>
    </alternativeName>
</protein>
<comment type="function">
    <text evidence="19">Catalyzes the 2 serial methylation steps for the conversion of the 7-monomethylguanosine (m(7)G) caps of snRNAs and snoRNAs to a 2,2,7-trimethylguanosine (m(2,2,7)G) cap structure. The enzyme is specific for guanine, and N7 methylation must precede N2 methylation. Hypermethylation of the m7G cap of U snRNAs leads to their concentration in nuclear foci, their colocalization with coilin and the formation of canonical Cajal bodies (CBs). Plays a role in transcriptional regulation.</text>
</comment>
<comment type="similarity">
    <text evidence="13">Belongs to the methyltransferase superfamily. Trimethylguanosine synthase family.</text>
</comment>
<evidence type="ECO:0000256" key="10">
    <source>
        <dbReference type="ARBA" id="ARBA00023015"/>
    </source>
</evidence>
<evidence type="ECO:0000256" key="18">
    <source>
        <dbReference type="ARBA" id="ARBA00049790"/>
    </source>
</evidence>
<comment type="catalytic activity">
    <reaction evidence="14">
        <text>a 5'-end (N(2),N(7)-dimethyl 5'-triphosphoguanosine)-ribonucleoside in snoRNA + S-adenosyl-L-methionine = a 5'-end (N(2),N(2),N(7)-trimethyl 5'-triphosphoguanosine)-ribonucleoside in snoRNA + S-adenosyl-L-homocysteine + H(+)</text>
        <dbReference type="Rhea" id="RHEA:78507"/>
        <dbReference type="Rhea" id="RHEA-COMP:19088"/>
        <dbReference type="Rhea" id="RHEA-COMP:19090"/>
        <dbReference type="ChEBI" id="CHEBI:15378"/>
        <dbReference type="ChEBI" id="CHEBI:57856"/>
        <dbReference type="ChEBI" id="CHEBI:59789"/>
        <dbReference type="ChEBI" id="CHEBI:167623"/>
        <dbReference type="ChEBI" id="CHEBI:172880"/>
    </reaction>
    <physiologicalReaction direction="left-to-right" evidence="14">
        <dbReference type="Rhea" id="RHEA:78508"/>
    </physiologicalReaction>
</comment>
<dbReference type="Proteomes" id="UP000678393">
    <property type="component" value="Unassembled WGS sequence"/>
</dbReference>
<feature type="compositionally biased region" description="Acidic residues" evidence="23">
    <location>
        <begin position="66"/>
        <end position="87"/>
    </location>
</feature>
<feature type="compositionally biased region" description="Basic residues" evidence="23">
    <location>
        <begin position="705"/>
        <end position="715"/>
    </location>
</feature>
<comment type="catalytic activity">
    <reaction evidence="15">
        <text>a 5'-end (N(7)-methyl 5'-triphosphoguanosine)-ribonucleoside in snoRNA + S-adenosyl-L-methionine = a 5'-end (N(2),N(7)-dimethyl 5'-triphosphoguanosine)-ribonucleoside in snoRNA + S-adenosyl-L-homocysteine + H(+)</text>
        <dbReference type="Rhea" id="RHEA:78475"/>
        <dbReference type="Rhea" id="RHEA-COMP:19086"/>
        <dbReference type="Rhea" id="RHEA-COMP:19088"/>
        <dbReference type="ChEBI" id="CHEBI:15378"/>
        <dbReference type="ChEBI" id="CHEBI:57856"/>
        <dbReference type="ChEBI" id="CHEBI:59789"/>
        <dbReference type="ChEBI" id="CHEBI:156461"/>
        <dbReference type="ChEBI" id="CHEBI:172880"/>
    </reaction>
    <physiologicalReaction direction="left-to-right" evidence="15">
        <dbReference type="Rhea" id="RHEA:78476"/>
    </physiologicalReaction>
</comment>
<evidence type="ECO:0000313" key="25">
    <source>
        <dbReference type="Proteomes" id="UP000678393"/>
    </source>
</evidence>
<dbReference type="OrthoDB" id="194443at2759"/>
<keyword evidence="11" id="KW-0804">Transcription</keyword>
<dbReference type="PANTHER" id="PTHR14741">
    <property type="entry name" value="S-ADENOSYLMETHIONINE-DEPENDENT METHYLTRANSFERASE RELATED"/>
    <property type="match status" value="1"/>
</dbReference>
<dbReference type="CDD" id="cd02440">
    <property type="entry name" value="AdoMet_MTases"/>
    <property type="match status" value="1"/>
</dbReference>
<proteinExistence type="inferred from homology"/>
<keyword evidence="6" id="KW-0597">Phosphoprotein</keyword>
<feature type="region of interest" description="Disordered" evidence="23">
    <location>
        <begin position="695"/>
        <end position="719"/>
    </location>
</feature>
<comment type="subcellular location">
    <subcellularLocation>
        <location evidence="2">Cytoplasm</location>
    </subcellularLocation>
    <subcellularLocation>
        <location evidence="1">Nucleus</location>
        <location evidence="1">Cajal body</location>
    </subcellularLocation>
    <subcellularLocation>
        <location evidence="3">Nucleus</location>
        <location evidence="3">Nucleolus</location>
    </subcellularLocation>
</comment>
<keyword evidence="25" id="KW-1185">Reference proteome</keyword>
<sequence length="942" mass="104793">MWSKRHVLAEFRLFTCLSEREDAPVEPVTVYLTRSLISEHKYQEVFYPESERGSSEDILSPSASNFEEDGNDENGEATEQASELDEGTAVDTLKQDHCGLSKRLSTLGLGNFELSSSDSEDSQCDSAAGGAAVEKNREEQLKKYLEGAAVLAEIIEDTESLALGDSESLGLQESLASEGTDSLAGDISGQASDILDLPEEEVFDAMGLPKKFRAKQKTHKKKAPMAAKEIRRRFSQYWEENEEQLVYKYFVLKYPAYVAWYDQIAGSVPPGAEMVYNEMVDSQADVSVTNIFHSDQSEPANSYSVIDGDSTVDTNSTLNVNNSAEANSNLFKDTTVAEHADRPVNKYSIDNSTVNGTICERNQNGESEESVCSDTSNTNTIKNRSAKLSDDNKESGKELLDNCTNEDSLSVHSKPLNLNSVLNNLNFGTTEAINDNKSYSNGESEDVNVNCSSLNTTDSFTDGVTDTYYSPEDVIAFLKKEHADIKEQIYWHVKDEIGKLLRENPDRELNLSSFDKGLMENIVPCTGVEEGYVDEQPEEDNYVSEDEDIETSSKKKSILETLQLLGLSVEMDPEKREKRKRKIVHGTVIYKRKNILKEAKRLRLDLGKNSSQDQETEFPEIQILEQETEVLDVHTPGQKTKVPDVLKAKHIVFDDDGNPHDASAEASTLEINIEDATSVGDQTCLSILVPADIECSSTSSSSPTKLKKSKKKGRKVPLPEPMISDPELAKYWYQRYCLFAKFDEGIKLDRESWFSVTPEPIAANIAERCRCDVIVDAFCGAGGNSIQFAFTCNHVIAIDIDASKLELARNNAEVYGVADRIEFIHGDYLQLAQILKADVVFLSPPWGGPQYLDCDVYDLDNMAGFNHTSELMELTRKITQNIAFLLPRNADAEQVASLAGASQKVEVDENYLNKKLKTLTAYFGELMLGQSEPEQGDFECEY</sequence>
<accession>A0A8S3ZXP2</accession>
<comment type="catalytic activity">
    <reaction evidence="16">
        <text>a 5'-end (N(2),N(7)-dimethyl 5'-triphosphoguanosine)-ribonucleoside in snRNA + S-adenosyl-L-methionine = a 5'-end (N(2),N(2),N(7)-trimethyl 5'-triphosphoguanosine)-ribonucleoside in snRNA + S-adenosyl-L-homocysteine + H(+)</text>
        <dbReference type="Rhea" id="RHEA:78479"/>
        <dbReference type="Rhea" id="RHEA-COMP:19087"/>
        <dbReference type="Rhea" id="RHEA-COMP:19089"/>
        <dbReference type="ChEBI" id="CHEBI:15378"/>
        <dbReference type="ChEBI" id="CHEBI:57856"/>
        <dbReference type="ChEBI" id="CHEBI:59789"/>
        <dbReference type="ChEBI" id="CHEBI:167623"/>
        <dbReference type="ChEBI" id="CHEBI:172880"/>
    </reaction>
    <physiologicalReaction direction="left-to-right" evidence="16">
        <dbReference type="Rhea" id="RHEA:78480"/>
    </physiologicalReaction>
</comment>
<keyword evidence="12" id="KW-0539">Nucleus</keyword>
<evidence type="ECO:0000256" key="6">
    <source>
        <dbReference type="ARBA" id="ARBA00022553"/>
    </source>
</evidence>
<dbReference type="FunFam" id="3.40.50.150:FF:000066">
    <property type="entry name" value="Trimethylguanosine synthase 1"/>
    <property type="match status" value="1"/>
</dbReference>
<keyword evidence="10" id="KW-0805">Transcription regulation</keyword>
<keyword evidence="9" id="KW-0949">S-adenosyl-L-methionine</keyword>
<keyword evidence="7" id="KW-0489">Methyltransferase</keyword>
<organism evidence="24 25">
    <name type="scientific">Candidula unifasciata</name>
    <dbReference type="NCBI Taxonomy" id="100452"/>
    <lineage>
        <taxon>Eukaryota</taxon>
        <taxon>Metazoa</taxon>
        <taxon>Spiralia</taxon>
        <taxon>Lophotrochozoa</taxon>
        <taxon>Mollusca</taxon>
        <taxon>Gastropoda</taxon>
        <taxon>Heterobranchia</taxon>
        <taxon>Euthyneura</taxon>
        <taxon>Panpulmonata</taxon>
        <taxon>Eupulmonata</taxon>
        <taxon>Stylommatophora</taxon>
        <taxon>Helicina</taxon>
        <taxon>Helicoidea</taxon>
        <taxon>Geomitridae</taxon>
        <taxon>Candidula</taxon>
    </lineage>
</organism>
<feature type="region of interest" description="Disordered" evidence="23">
    <location>
        <begin position="48"/>
        <end position="87"/>
    </location>
</feature>
<evidence type="ECO:0000256" key="13">
    <source>
        <dbReference type="ARBA" id="ARBA00025783"/>
    </source>
</evidence>
<feature type="region of interest" description="Disordered" evidence="23">
    <location>
        <begin position="362"/>
        <end position="398"/>
    </location>
</feature>
<dbReference type="GO" id="GO:0015030">
    <property type="term" value="C:Cajal body"/>
    <property type="evidence" value="ECO:0007669"/>
    <property type="project" value="UniProtKB-SubCell"/>
</dbReference>
<evidence type="ECO:0000256" key="5">
    <source>
        <dbReference type="ARBA" id="ARBA00022490"/>
    </source>
</evidence>
<dbReference type="AlphaFoldDB" id="A0A8S3ZXP2"/>
<dbReference type="EMBL" id="CAJHNH020004757">
    <property type="protein sequence ID" value="CAG5131576.1"/>
    <property type="molecule type" value="Genomic_DNA"/>
</dbReference>
<comment type="subunit">
    <text evidence="20">May form homooligomers. Interacts with CREBBP/CBP, EED/WAIT1, EP300/P300, NCOA6/PRIP, PPARBP/PBP and SMN.</text>
</comment>
<comment type="catalytic activity">
    <reaction evidence="17">
        <text>a 5'-end (N(7)-methyl 5'-triphosphoguanosine)-ribonucleoside in snRNA + S-adenosyl-L-methionine = a 5'-end (N(2),N(7)-dimethyl 5'-triphosphoguanosine)-ribonucleoside in snRNA + S-adenosyl-L-homocysteine + H(+)</text>
        <dbReference type="Rhea" id="RHEA:78471"/>
        <dbReference type="Rhea" id="RHEA-COMP:19085"/>
        <dbReference type="Rhea" id="RHEA-COMP:19087"/>
        <dbReference type="ChEBI" id="CHEBI:15378"/>
        <dbReference type="ChEBI" id="CHEBI:57856"/>
        <dbReference type="ChEBI" id="CHEBI:59789"/>
        <dbReference type="ChEBI" id="CHEBI:156461"/>
        <dbReference type="ChEBI" id="CHEBI:172880"/>
    </reaction>
    <physiologicalReaction direction="left-to-right" evidence="17">
        <dbReference type="Rhea" id="RHEA:78472"/>
    </physiologicalReaction>
</comment>
<evidence type="ECO:0000256" key="3">
    <source>
        <dbReference type="ARBA" id="ARBA00004604"/>
    </source>
</evidence>
<evidence type="ECO:0000313" key="24">
    <source>
        <dbReference type="EMBL" id="CAG5131576.1"/>
    </source>
</evidence>
<dbReference type="GO" id="GO:0071164">
    <property type="term" value="F:RNA cap trimethylguanosine synthase activity"/>
    <property type="evidence" value="ECO:0007669"/>
    <property type="project" value="TreeGrafter"/>
</dbReference>
<feature type="compositionally biased region" description="Basic and acidic residues" evidence="23">
    <location>
        <begin position="387"/>
        <end position="398"/>
    </location>
</feature>
<keyword evidence="8" id="KW-0808">Transferase</keyword>
<dbReference type="PANTHER" id="PTHR14741:SF32">
    <property type="entry name" value="TRIMETHYLGUANOSINE SYNTHASE"/>
    <property type="match status" value="1"/>
</dbReference>
<gene>
    <name evidence="24" type="ORF">CUNI_LOCUS17134</name>
</gene>
<evidence type="ECO:0000256" key="20">
    <source>
        <dbReference type="ARBA" id="ARBA00064494"/>
    </source>
</evidence>
<evidence type="ECO:0000256" key="7">
    <source>
        <dbReference type="ARBA" id="ARBA00022603"/>
    </source>
</evidence>
<feature type="compositionally biased region" description="Polar residues" evidence="23">
    <location>
        <begin position="372"/>
        <end position="383"/>
    </location>
</feature>
<evidence type="ECO:0000256" key="22">
    <source>
        <dbReference type="ARBA" id="ARBA00081504"/>
    </source>
</evidence>
<evidence type="ECO:0000256" key="15">
    <source>
        <dbReference type="ARBA" id="ARBA00048740"/>
    </source>
</evidence>
<keyword evidence="5" id="KW-0963">Cytoplasm</keyword>
<evidence type="ECO:0000256" key="21">
    <source>
        <dbReference type="ARBA" id="ARBA00079339"/>
    </source>
</evidence>
<dbReference type="GO" id="GO:0005730">
    <property type="term" value="C:nucleolus"/>
    <property type="evidence" value="ECO:0007669"/>
    <property type="project" value="UniProtKB-SubCell"/>
</dbReference>
<evidence type="ECO:0000256" key="1">
    <source>
        <dbReference type="ARBA" id="ARBA00004408"/>
    </source>
</evidence>
<dbReference type="SUPFAM" id="SSF53335">
    <property type="entry name" value="S-adenosyl-L-methionine-dependent methyltransferases"/>
    <property type="match status" value="1"/>
</dbReference>
<dbReference type="GO" id="GO:0005737">
    <property type="term" value="C:cytoplasm"/>
    <property type="evidence" value="ECO:0007669"/>
    <property type="project" value="UniProtKB-SubCell"/>
</dbReference>
<evidence type="ECO:0000256" key="4">
    <source>
        <dbReference type="ARBA" id="ARBA00018517"/>
    </source>
</evidence>
<dbReference type="InterPro" id="IPR029063">
    <property type="entry name" value="SAM-dependent_MTases_sf"/>
</dbReference>
<evidence type="ECO:0000256" key="12">
    <source>
        <dbReference type="ARBA" id="ARBA00023242"/>
    </source>
</evidence>
<evidence type="ECO:0000256" key="14">
    <source>
        <dbReference type="ARBA" id="ARBA00047418"/>
    </source>
</evidence>
<name>A0A8S3ZXP2_9EUPU</name>
<dbReference type="Gene3D" id="3.40.50.150">
    <property type="entry name" value="Vaccinia Virus protein VP39"/>
    <property type="match status" value="1"/>
</dbReference>
<evidence type="ECO:0000256" key="23">
    <source>
        <dbReference type="SAM" id="MobiDB-lite"/>
    </source>
</evidence>
<evidence type="ECO:0000256" key="16">
    <source>
        <dbReference type="ARBA" id="ARBA00048763"/>
    </source>
</evidence>
<evidence type="ECO:0000256" key="19">
    <source>
        <dbReference type="ARBA" id="ARBA00057179"/>
    </source>
</evidence>
<evidence type="ECO:0000256" key="9">
    <source>
        <dbReference type="ARBA" id="ARBA00022691"/>
    </source>
</evidence>
<evidence type="ECO:0000256" key="17">
    <source>
        <dbReference type="ARBA" id="ARBA00049075"/>
    </source>
</evidence>
<evidence type="ECO:0000256" key="11">
    <source>
        <dbReference type="ARBA" id="ARBA00023163"/>
    </source>
</evidence>
<dbReference type="InterPro" id="IPR019012">
    <property type="entry name" value="RNA_cap_Gua-N2-MeTrfase"/>
</dbReference>